<evidence type="ECO:0000313" key="4">
    <source>
        <dbReference type="Proteomes" id="UP000308054"/>
    </source>
</evidence>
<protein>
    <submittedName>
        <fullName evidence="3">Type II toxin-antitoxin system RatA family toxin</fullName>
    </submittedName>
</protein>
<dbReference type="PANTHER" id="PTHR12901:SF10">
    <property type="entry name" value="COENZYME Q-BINDING PROTEIN COQ10, MITOCHONDRIAL"/>
    <property type="match status" value="1"/>
</dbReference>
<dbReference type="AlphaFoldDB" id="A0A4V3RXU2"/>
<comment type="similarity">
    <text evidence="1">Belongs to the ribosome association toxin RatA family.</text>
</comment>
<sequence length="175" mass="20755">MTTEHVERLRLRYSPDDLFDLVADVRRYPDFIDLISAMRVTREHVENGVGELDAEARIRFRFVRERFTSRVHLDKPRRRIDVTYLSGPFTDLANRWRFHELSDGSTLVDFWIRYHFNNPLLQMLVDTNRGRAVRYLIHAFENAAEKRLKKVGEPELDLEAEKARLEAALQKTQRG</sequence>
<evidence type="ECO:0000256" key="1">
    <source>
        <dbReference type="ARBA" id="ARBA00008918"/>
    </source>
</evidence>
<comment type="caution">
    <text evidence="3">The sequence shown here is derived from an EMBL/GenBank/DDBJ whole genome shotgun (WGS) entry which is preliminary data.</text>
</comment>
<dbReference type="EMBL" id="SRXW01000004">
    <property type="protein sequence ID" value="TGY87909.1"/>
    <property type="molecule type" value="Genomic_DNA"/>
</dbReference>
<dbReference type="InterPro" id="IPR044996">
    <property type="entry name" value="COQ10-like"/>
</dbReference>
<name>A0A4V3RXU2_9PROT</name>
<dbReference type="PANTHER" id="PTHR12901">
    <property type="entry name" value="SPERM PROTEIN HOMOLOG"/>
    <property type="match status" value="1"/>
</dbReference>
<feature type="domain" description="Coenzyme Q-binding protein COQ10 START" evidence="2">
    <location>
        <begin position="12"/>
        <end position="141"/>
    </location>
</feature>
<accession>A0A4V3RXU2</accession>
<dbReference type="Pfam" id="PF03364">
    <property type="entry name" value="Polyketide_cyc"/>
    <property type="match status" value="1"/>
</dbReference>
<proteinExistence type="inferred from homology"/>
<organism evidence="3 4">
    <name type="scientific">Marinicauda algicola</name>
    <dbReference type="NCBI Taxonomy" id="2029849"/>
    <lineage>
        <taxon>Bacteria</taxon>
        <taxon>Pseudomonadati</taxon>
        <taxon>Pseudomonadota</taxon>
        <taxon>Alphaproteobacteria</taxon>
        <taxon>Maricaulales</taxon>
        <taxon>Maricaulaceae</taxon>
        <taxon>Marinicauda</taxon>
    </lineage>
</organism>
<dbReference type="GO" id="GO:0048039">
    <property type="term" value="F:ubiquinone binding"/>
    <property type="evidence" value="ECO:0007669"/>
    <property type="project" value="InterPro"/>
</dbReference>
<evidence type="ECO:0000259" key="2">
    <source>
        <dbReference type="Pfam" id="PF03364"/>
    </source>
</evidence>
<dbReference type="Gene3D" id="3.30.530.20">
    <property type="match status" value="1"/>
</dbReference>
<evidence type="ECO:0000313" key="3">
    <source>
        <dbReference type="EMBL" id="TGY87909.1"/>
    </source>
</evidence>
<gene>
    <name evidence="3" type="ORF">E5163_13410</name>
</gene>
<keyword evidence="4" id="KW-1185">Reference proteome</keyword>
<dbReference type="GO" id="GO:0045333">
    <property type="term" value="P:cellular respiration"/>
    <property type="evidence" value="ECO:0007669"/>
    <property type="project" value="InterPro"/>
</dbReference>
<dbReference type="RefSeq" id="WP_135996838.1">
    <property type="nucleotide sequence ID" value="NZ_CP071057.1"/>
</dbReference>
<dbReference type="InterPro" id="IPR005031">
    <property type="entry name" value="COQ10_START"/>
</dbReference>
<dbReference type="OrthoDB" id="9804759at2"/>
<dbReference type="CDD" id="cd07813">
    <property type="entry name" value="COQ10p_like"/>
    <property type="match status" value="1"/>
</dbReference>
<dbReference type="InterPro" id="IPR023393">
    <property type="entry name" value="START-like_dom_sf"/>
</dbReference>
<dbReference type="Proteomes" id="UP000308054">
    <property type="component" value="Unassembled WGS sequence"/>
</dbReference>
<reference evidence="3 4" key="1">
    <citation type="journal article" date="2017" name="Int. J. Syst. Evol. Microbiol.">
        <title>Marinicauda algicola sp. nov., isolated from a marine red alga Rhodosorus marinus.</title>
        <authorList>
            <person name="Jeong S.E."/>
            <person name="Jeon S.H."/>
            <person name="Chun B.H."/>
            <person name="Kim D.W."/>
            <person name="Jeon C.O."/>
        </authorList>
    </citation>
    <scope>NUCLEOTIDE SEQUENCE [LARGE SCALE GENOMIC DNA]</scope>
    <source>
        <strain evidence="3 4">JCM 31718</strain>
    </source>
</reference>
<dbReference type="SUPFAM" id="SSF55961">
    <property type="entry name" value="Bet v1-like"/>
    <property type="match status" value="1"/>
</dbReference>